<reference evidence="6 7" key="1">
    <citation type="journal article" date="2020" name="Arch. Microbiol.">
        <title>Bradyrhizobium uaiense sp. nov., a new highly efficient cowpea symbiont.</title>
        <authorList>
            <person name="Cabral Michel D."/>
            <person name="Azarias Guimaraes A."/>
            <person name="Martins da Costa E."/>
            <person name="Soares de Carvalho T."/>
            <person name="Balsanelli E."/>
            <person name="Willems A."/>
            <person name="Maltempi de Souza E."/>
            <person name="de Souza Moreira F.M."/>
        </authorList>
    </citation>
    <scope>NUCLEOTIDE SEQUENCE [LARGE SCALE GENOMIC DNA]</scope>
    <source>
        <strain evidence="6 7">UFLA 03-164</strain>
    </source>
</reference>
<evidence type="ECO:0000256" key="3">
    <source>
        <dbReference type="ARBA" id="ARBA00023163"/>
    </source>
</evidence>
<dbReference type="Pfam" id="PF00440">
    <property type="entry name" value="TetR_N"/>
    <property type="match status" value="1"/>
</dbReference>
<dbReference type="SUPFAM" id="SSF46689">
    <property type="entry name" value="Homeodomain-like"/>
    <property type="match status" value="1"/>
</dbReference>
<dbReference type="Gene3D" id="1.10.357.10">
    <property type="entry name" value="Tetracycline Repressor, domain 2"/>
    <property type="match status" value="1"/>
</dbReference>
<dbReference type="PANTHER" id="PTHR47506">
    <property type="entry name" value="TRANSCRIPTIONAL REGULATORY PROTEIN"/>
    <property type="match status" value="1"/>
</dbReference>
<dbReference type="Pfam" id="PF16925">
    <property type="entry name" value="TetR_C_13"/>
    <property type="match status" value="1"/>
</dbReference>
<dbReference type="Proteomes" id="UP000468531">
    <property type="component" value="Unassembled WGS sequence"/>
</dbReference>
<feature type="DNA-binding region" description="H-T-H motif" evidence="4">
    <location>
        <begin position="29"/>
        <end position="48"/>
    </location>
</feature>
<dbReference type="PANTHER" id="PTHR47506:SF1">
    <property type="entry name" value="HTH-TYPE TRANSCRIPTIONAL REGULATOR YJDC"/>
    <property type="match status" value="1"/>
</dbReference>
<evidence type="ECO:0000313" key="7">
    <source>
        <dbReference type="Proteomes" id="UP000468531"/>
    </source>
</evidence>
<dbReference type="GO" id="GO:0003677">
    <property type="term" value="F:DNA binding"/>
    <property type="evidence" value="ECO:0007669"/>
    <property type="project" value="UniProtKB-UniRule"/>
</dbReference>
<evidence type="ECO:0000256" key="1">
    <source>
        <dbReference type="ARBA" id="ARBA00023015"/>
    </source>
</evidence>
<dbReference type="RefSeq" id="WP_163151774.1">
    <property type="nucleotide sequence ID" value="NZ_VKHP01000015.1"/>
</dbReference>
<evidence type="ECO:0000256" key="4">
    <source>
        <dbReference type="PROSITE-ProRule" id="PRU00335"/>
    </source>
</evidence>
<dbReference type="InterPro" id="IPR036271">
    <property type="entry name" value="Tet_transcr_reg_TetR-rel_C_sf"/>
</dbReference>
<evidence type="ECO:0000256" key="2">
    <source>
        <dbReference type="ARBA" id="ARBA00023125"/>
    </source>
</evidence>
<dbReference type="InterPro" id="IPR011075">
    <property type="entry name" value="TetR_C"/>
</dbReference>
<organism evidence="6 7">
    <name type="scientific">Bradyrhizobium uaiense</name>
    <dbReference type="NCBI Taxonomy" id="2594946"/>
    <lineage>
        <taxon>Bacteria</taxon>
        <taxon>Pseudomonadati</taxon>
        <taxon>Pseudomonadota</taxon>
        <taxon>Alphaproteobacteria</taxon>
        <taxon>Hyphomicrobiales</taxon>
        <taxon>Nitrobacteraceae</taxon>
        <taxon>Bradyrhizobium</taxon>
    </lineage>
</organism>
<proteinExistence type="predicted"/>
<gene>
    <name evidence="6" type="ORF">FNJ47_06520</name>
</gene>
<comment type="caution">
    <text evidence="6">The sequence shown here is derived from an EMBL/GenBank/DDBJ whole genome shotgun (WGS) entry which is preliminary data.</text>
</comment>
<evidence type="ECO:0000259" key="5">
    <source>
        <dbReference type="PROSITE" id="PS50977"/>
    </source>
</evidence>
<name>A0A6P1BBC6_9BRAD</name>
<keyword evidence="3" id="KW-0804">Transcription</keyword>
<protein>
    <submittedName>
        <fullName evidence="6">TetR/AcrR family transcriptional regulator</fullName>
    </submittedName>
</protein>
<dbReference type="SUPFAM" id="SSF48498">
    <property type="entry name" value="Tetracyclin repressor-like, C-terminal domain"/>
    <property type="match status" value="1"/>
</dbReference>
<sequence length="188" mass="20290">MARPRTFDIDTALNGATSVFREHGYEGTSAQMLVDAMGIGRQSLYDAFGDKWQLYLSVVRRYVIAEGSEHRAALRTGKRAIDGIRAMLDRVVRKAKVPCLGVSSIAEFGCARPELTEINAAADRGLRAAMLDSIRKAQAEGDISGALDPDQLATFLMASFAGIRIAARGGAKPKDLTSLGEMALRAMR</sequence>
<keyword evidence="2 4" id="KW-0238">DNA-binding</keyword>
<evidence type="ECO:0000313" key="6">
    <source>
        <dbReference type="EMBL" id="NEU95494.1"/>
    </source>
</evidence>
<keyword evidence="1" id="KW-0805">Transcription regulation</keyword>
<accession>A0A6P1BBC6</accession>
<dbReference type="Gene3D" id="1.10.10.60">
    <property type="entry name" value="Homeodomain-like"/>
    <property type="match status" value="1"/>
</dbReference>
<dbReference type="EMBL" id="VKHP01000015">
    <property type="protein sequence ID" value="NEU95494.1"/>
    <property type="molecule type" value="Genomic_DNA"/>
</dbReference>
<dbReference type="PROSITE" id="PS50977">
    <property type="entry name" value="HTH_TETR_2"/>
    <property type="match status" value="1"/>
</dbReference>
<dbReference type="InterPro" id="IPR001647">
    <property type="entry name" value="HTH_TetR"/>
</dbReference>
<feature type="domain" description="HTH tetR-type" evidence="5">
    <location>
        <begin position="6"/>
        <end position="66"/>
    </location>
</feature>
<dbReference type="AlphaFoldDB" id="A0A6P1BBC6"/>
<dbReference type="InterPro" id="IPR009057">
    <property type="entry name" value="Homeodomain-like_sf"/>
</dbReference>
<keyword evidence="7" id="KW-1185">Reference proteome</keyword>